<reference evidence="1 2" key="1">
    <citation type="submission" date="2024-04" db="EMBL/GenBank/DDBJ databases">
        <title>Tritrichomonas musculus Genome.</title>
        <authorList>
            <person name="Alves-Ferreira E."/>
            <person name="Grigg M."/>
            <person name="Lorenzi H."/>
            <person name="Galac M."/>
        </authorList>
    </citation>
    <scope>NUCLEOTIDE SEQUENCE [LARGE SCALE GENOMIC DNA]</scope>
    <source>
        <strain evidence="1 2">EAF2021</strain>
    </source>
</reference>
<name>A0ABR2GV44_9EUKA</name>
<proteinExistence type="predicted"/>
<accession>A0ABR2GV44</accession>
<keyword evidence="2" id="KW-1185">Reference proteome</keyword>
<dbReference type="EMBL" id="JAPFFF010000058">
    <property type="protein sequence ID" value="KAK8837810.1"/>
    <property type="molecule type" value="Genomic_DNA"/>
</dbReference>
<gene>
    <name evidence="1" type="ORF">M9Y10_036348</name>
</gene>
<protein>
    <submittedName>
        <fullName evidence="1">Uncharacterized protein</fullName>
    </submittedName>
</protein>
<organism evidence="1 2">
    <name type="scientific">Tritrichomonas musculus</name>
    <dbReference type="NCBI Taxonomy" id="1915356"/>
    <lineage>
        <taxon>Eukaryota</taxon>
        <taxon>Metamonada</taxon>
        <taxon>Parabasalia</taxon>
        <taxon>Tritrichomonadida</taxon>
        <taxon>Tritrichomonadidae</taxon>
        <taxon>Tritrichomonas</taxon>
    </lineage>
</organism>
<sequence length="67" mass="7810">MSNLSIDEDNRYIESIEQMLLNPSIPLLLINFDEIGFGHCPDKGKRTLLANHYRHFSCQLDKHLIKI</sequence>
<dbReference type="Proteomes" id="UP001470230">
    <property type="component" value="Unassembled WGS sequence"/>
</dbReference>
<evidence type="ECO:0000313" key="1">
    <source>
        <dbReference type="EMBL" id="KAK8837810.1"/>
    </source>
</evidence>
<comment type="caution">
    <text evidence="1">The sequence shown here is derived from an EMBL/GenBank/DDBJ whole genome shotgun (WGS) entry which is preliminary data.</text>
</comment>
<evidence type="ECO:0000313" key="2">
    <source>
        <dbReference type="Proteomes" id="UP001470230"/>
    </source>
</evidence>